<evidence type="ECO:0000256" key="3">
    <source>
        <dbReference type="ARBA" id="ARBA00022989"/>
    </source>
</evidence>
<evidence type="ECO:0000256" key="4">
    <source>
        <dbReference type="ARBA" id="ARBA00023136"/>
    </source>
</evidence>
<evidence type="ECO:0000313" key="6">
    <source>
        <dbReference type="EMBL" id="KAH9377420.1"/>
    </source>
</evidence>
<proteinExistence type="predicted"/>
<protein>
    <recommendedName>
        <fullName evidence="8">Tetraspanin</fullName>
    </recommendedName>
</protein>
<gene>
    <name evidence="6" type="ORF">HPB48_016797</name>
</gene>
<comment type="caution">
    <text evidence="6">The sequence shown here is derived from an EMBL/GenBank/DDBJ whole genome shotgun (WGS) entry which is preliminary data.</text>
</comment>
<keyword evidence="7" id="KW-1185">Reference proteome</keyword>
<dbReference type="Pfam" id="PF00335">
    <property type="entry name" value="Tetraspanin"/>
    <property type="match status" value="1"/>
</dbReference>
<dbReference type="OrthoDB" id="2014092at2759"/>
<dbReference type="AlphaFoldDB" id="A0A9J6GT31"/>
<feature type="transmembrane region" description="Helical" evidence="5">
    <location>
        <begin position="86"/>
        <end position="109"/>
    </location>
</feature>
<dbReference type="Proteomes" id="UP000821853">
    <property type="component" value="Unassembled WGS sequence"/>
</dbReference>
<keyword evidence="3 5" id="KW-1133">Transmembrane helix</keyword>
<evidence type="ECO:0008006" key="8">
    <source>
        <dbReference type="Google" id="ProtNLM"/>
    </source>
</evidence>
<dbReference type="InterPro" id="IPR008952">
    <property type="entry name" value="Tetraspanin_EC2_sf"/>
</dbReference>
<evidence type="ECO:0000256" key="5">
    <source>
        <dbReference type="SAM" id="Phobius"/>
    </source>
</evidence>
<dbReference type="Gene3D" id="1.10.1450.10">
    <property type="entry name" value="Tetraspanin"/>
    <property type="match status" value="1"/>
</dbReference>
<dbReference type="InterPro" id="IPR018499">
    <property type="entry name" value="Tetraspanin/Peripherin"/>
</dbReference>
<comment type="subcellular location">
    <subcellularLocation>
        <location evidence="1">Membrane</location>
        <topology evidence="1">Multi-pass membrane protein</topology>
    </subcellularLocation>
</comment>
<dbReference type="EMBL" id="JABSTR010000008">
    <property type="protein sequence ID" value="KAH9377420.1"/>
    <property type="molecule type" value="Genomic_DNA"/>
</dbReference>
<evidence type="ECO:0000256" key="2">
    <source>
        <dbReference type="ARBA" id="ARBA00022692"/>
    </source>
</evidence>
<feature type="transmembrane region" description="Helical" evidence="5">
    <location>
        <begin position="132"/>
        <end position="150"/>
    </location>
</feature>
<keyword evidence="4 5" id="KW-0472">Membrane</keyword>
<name>A0A9J6GT31_HAELO</name>
<dbReference type="GO" id="GO:0016020">
    <property type="term" value="C:membrane"/>
    <property type="evidence" value="ECO:0007669"/>
    <property type="project" value="UniProtKB-SubCell"/>
</dbReference>
<dbReference type="VEuPathDB" id="VectorBase:HLOH_063198"/>
<reference evidence="6 7" key="1">
    <citation type="journal article" date="2020" name="Cell">
        <title>Large-Scale Comparative Analyses of Tick Genomes Elucidate Their Genetic Diversity and Vector Capacities.</title>
        <authorList>
            <consortium name="Tick Genome and Microbiome Consortium (TIGMIC)"/>
            <person name="Jia N."/>
            <person name="Wang J."/>
            <person name="Shi W."/>
            <person name="Du L."/>
            <person name="Sun Y."/>
            <person name="Zhan W."/>
            <person name="Jiang J.F."/>
            <person name="Wang Q."/>
            <person name="Zhang B."/>
            <person name="Ji P."/>
            <person name="Bell-Sakyi L."/>
            <person name="Cui X.M."/>
            <person name="Yuan T.T."/>
            <person name="Jiang B.G."/>
            <person name="Yang W.F."/>
            <person name="Lam T.T."/>
            <person name="Chang Q.C."/>
            <person name="Ding S.J."/>
            <person name="Wang X.J."/>
            <person name="Zhu J.G."/>
            <person name="Ruan X.D."/>
            <person name="Zhao L."/>
            <person name="Wei J.T."/>
            <person name="Ye R.Z."/>
            <person name="Que T.C."/>
            <person name="Du C.H."/>
            <person name="Zhou Y.H."/>
            <person name="Cheng J.X."/>
            <person name="Dai P.F."/>
            <person name="Guo W.B."/>
            <person name="Han X.H."/>
            <person name="Huang E.J."/>
            <person name="Li L.F."/>
            <person name="Wei W."/>
            <person name="Gao Y.C."/>
            <person name="Liu J.Z."/>
            <person name="Shao H.Z."/>
            <person name="Wang X."/>
            <person name="Wang C.C."/>
            <person name="Yang T.C."/>
            <person name="Huo Q.B."/>
            <person name="Li W."/>
            <person name="Chen H.Y."/>
            <person name="Chen S.E."/>
            <person name="Zhou L.G."/>
            <person name="Ni X.B."/>
            <person name="Tian J.H."/>
            <person name="Sheng Y."/>
            <person name="Liu T."/>
            <person name="Pan Y.S."/>
            <person name="Xia L.Y."/>
            <person name="Li J."/>
            <person name="Zhao F."/>
            <person name="Cao W.C."/>
        </authorList>
    </citation>
    <scope>NUCLEOTIDE SEQUENCE [LARGE SCALE GENOMIC DNA]</scope>
    <source>
        <strain evidence="6">HaeL-2018</strain>
    </source>
</reference>
<sequence length="291" mass="31887">MVITNRRRRRRALMARVESTANAGLSPNISPLGTPKKSAARADRGARVLSEHSVGDIRSPLASRGSSVELSSTVVEDVSGYVRVPLVLVNFLVLLVSLVAFLTAQYALFARRVPPSSPSRSFVVVLIQRPEIPALVLSSTGFVTASFGLLGALRENLAFLTVYIRLMVVVVILLLVGSTLPFILPSVARGYVQRTVSRDIIAGYRDSAALHGFVDWMQAEYRCCGGSPEGFRDWNLNPYFACDRHNPSRERCYVPASCCRRNDSSESLPPLHCGSNVLQASFFCFYCGGKR</sequence>
<feature type="transmembrane region" description="Helical" evidence="5">
    <location>
        <begin position="162"/>
        <end position="184"/>
    </location>
</feature>
<accession>A0A9J6GT31</accession>
<evidence type="ECO:0000313" key="7">
    <source>
        <dbReference type="Proteomes" id="UP000821853"/>
    </source>
</evidence>
<organism evidence="6 7">
    <name type="scientific">Haemaphysalis longicornis</name>
    <name type="common">Bush tick</name>
    <dbReference type="NCBI Taxonomy" id="44386"/>
    <lineage>
        <taxon>Eukaryota</taxon>
        <taxon>Metazoa</taxon>
        <taxon>Ecdysozoa</taxon>
        <taxon>Arthropoda</taxon>
        <taxon>Chelicerata</taxon>
        <taxon>Arachnida</taxon>
        <taxon>Acari</taxon>
        <taxon>Parasitiformes</taxon>
        <taxon>Ixodida</taxon>
        <taxon>Ixodoidea</taxon>
        <taxon>Ixodidae</taxon>
        <taxon>Haemaphysalinae</taxon>
        <taxon>Haemaphysalis</taxon>
    </lineage>
</organism>
<dbReference type="PANTHER" id="PTHR19282">
    <property type="entry name" value="TETRASPANIN"/>
    <property type="match status" value="1"/>
</dbReference>
<keyword evidence="2 5" id="KW-0812">Transmembrane</keyword>
<dbReference type="SUPFAM" id="SSF48652">
    <property type="entry name" value="Tetraspanin"/>
    <property type="match status" value="1"/>
</dbReference>
<evidence type="ECO:0000256" key="1">
    <source>
        <dbReference type="ARBA" id="ARBA00004141"/>
    </source>
</evidence>